<organism evidence="6 7">
    <name type="scientific">Sphagnum jensenii</name>
    <dbReference type="NCBI Taxonomy" id="128206"/>
    <lineage>
        <taxon>Eukaryota</taxon>
        <taxon>Viridiplantae</taxon>
        <taxon>Streptophyta</taxon>
        <taxon>Embryophyta</taxon>
        <taxon>Bryophyta</taxon>
        <taxon>Sphagnophytina</taxon>
        <taxon>Sphagnopsida</taxon>
        <taxon>Sphagnales</taxon>
        <taxon>Sphagnaceae</taxon>
        <taxon>Sphagnum</taxon>
    </lineage>
</organism>
<keyword evidence="4" id="KW-0812">Transmembrane</keyword>
<dbReference type="PANTHER" id="PTHR45631:SF68">
    <property type="entry name" value="REPEAT FAMILY PROTEIN, PUTATIVE, EXPRESSED-RELATED"/>
    <property type="match status" value="1"/>
</dbReference>
<gene>
    <name evidence="6" type="ORF">CSSPJE1EN1_LOCUS12128</name>
</gene>
<keyword evidence="2" id="KW-0433">Leucine-rich repeat</keyword>
<dbReference type="PROSITE" id="PS50011">
    <property type="entry name" value="PROTEIN_KINASE_DOM"/>
    <property type="match status" value="1"/>
</dbReference>
<feature type="transmembrane region" description="Helical" evidence="4">
    <location>
        <begin position="526"/>
        <end position="550"/>
    </location>
</feature>
<evidence type="ECO:0000256" key="1">
    <source>
        <dbReference type="ARBA" id="ARBA00004167"/>
    </source>
</evidence>
<dbReference type="Pfam" id="PF07714">
    <property type="entry name" value="PK_Tyr_Ser-Thr"/>
    <property type="match status" value="1"/>
</dbReference>
<dbReference type="Pfam" id="PF12819">
    <property type="entry name" value="Malectin_like"/>
    <property type="match status" value="1"/>
</dbReference>
<accession>A0ABP0WMD0</accession>
<dbReference type="SMART" id="SM00220">
    <property type="entry name" value="S_TKc"/>
    <property type="match status" value="1"/>
</dbReference>
<dbReference type="SUPFAM" id="SSF56112">
    <property type="entry name" value="Protein kinase-like (PK-like)"/>
    <property type="match status" value="1"/>
</dbReference>
<sequence length="899" mass="99528">SVFVDCGSMASYVDSITNISWVPDGPEYITSGVNGYVPSAPSIYPNFSEFTTVRYFPDTRAKNCYSFPVTPNSTYLIRGTFFYGNYDNGTTLPSFQMAIDGTIVANVTFDNAAIFVYHEFMVASVSNVKFLCLLRDSSNSVPFISAISFSFLPAGFFSSTVSGFLYGISGKYFETKYRLNFGGDGLVRHPDDEFDRYWFPIQGSNSTFIQSTSPLQSLVASKKVGNEGSGTFIQSSYPPATVMDTALTSSGNITIAFPDDYNYEYILSFYYAELNSTANASSRIFYLEVPGFSGVNLLNPYIQGSNSRFNPLIDLYWELPYTPGRDIVLYPDQTVSSPLGPIANALETLEMSTNPLATMTNNQDAIAIEEIKSSMNLTDWTGDPCVPLPHHWVTCSRDMNSVLSITAVNLSRYNLTGPISPSFGNLLNLTSLALDYNDLNGSLPLLNGSTNLQYLFLQNNSISGTIPDWLADLPSLSELFVWNNNFSSPIPPSLLSRNSNWNFTYLPGNPFLQGPSSMSNTKSTNIAIIIGPVLGGILALVIISCLLLFIQRKSHIKTKERTLDGGHLQMMKPAHGGANTYSLAEVVTATNNFKIQIGKGGFGPVYYGKLEDGQEVAIKVLDVKSNQGPSEFFNEVDVLSRVSHRNLVLLIGYCLEDDQQMLIYEYMHKGSLYDHLYANEQLDWTTRLHIALNASQGLEYLHSGCNPSIIHRDVKTRNILLPNDMKNAKVADFGLSRLTYGENITHVTTNVKGTIGYLDPEYFTSECLSVKSDVYSFGVVLLEIISGHKATDTMLPNEEDWNLCDWVRINLQEGNINKILDPILKASNPNLDALWKVAEIAIQCVEPKAIHRPIMTKVIEELRTAINLQEGNALPSNSSHNMTCEIQDQSRSQMVLMSP</sequence>
<evidence type="ECO:0000313" key="6">
    <source>
        <dbReference type="EMBL" id="CAK9266650.1"/>
    </source>
</evidence>
<dbReference type="EMBL" id="OZ020114">
    <property type="protein sequence ID" value="CAK9266650.1"/>
    <property type="molecule type" value="Genomic_DNA"/>
</dbReference>
<dbReference type="CDD" id="cd14066">
    <property type="entry name" value="STKc_IRAK"/>
    <property type="match status" value="1"/>
</dbReference>
<dbReference type="Gene3D" id="3.80.10.10">
    <property type="entry name" value="Ribonuclease Inhibitor"/>
    <property type="match status" value="1"/>
</dbReference>
<feature type="non-terminal residue" evidence="6">
    <location>
        <position position="899"/>
    </location>
</feature>
<evidence type="ECO:0000256" key="4">
    <source>
        <dbReference type="SAM" id="Phobius"/>
    </source>
</evidence>
<keyword evidence="4" id="KW-0472">Membrane</keyword>
<dbReference type="InterPro" id="IPR000719">
    <property type="entry name" value="Prot_kinase_dom"/>
</dbReference>
<dbReference type="PANTHER" id="PTHR45631">
    <property type="entry name" value="OS07G0107800 PROTEIN-RELATED"/>
    <property type="match status" value="1"/>
</dbReference>
<keyword evidence="4" id="KW-1133">Transmembrane helix</keyword>
<feature type="domain" description="Protein kinase" evidence="5">
    <location>
        <begin position="591"/>
        <end position="866"/>
    </location>
</feature>
<dbReference type="Proteomes" id="UP001497444">
    <property type="component" value="Chromosome 19"/>
</dbReference>
<evidence type="ECO:0000256" key="3">
    <source>
        <dbReference type="ARBA" id="ARBA00022737"/>
    </source>
</evidence>
<dbReference type="InterPro" id="IPR032675">
    <property type="entry name" value="LRR_dom_sf"/>
</dbReference>
<reference evidence="6" key="1">
    <citation type="submission" date="2024-02" db="EMBL/GenBank/DDBJ databases">
        <authorList>
            <consortium name="ELIXIR-Norway"/>
            <consortium name="Elixir Norway"/>
        </authorList>
    </citation>
    <scope>NUCLEOTIDE SEQUENCE</scope>
</reference>
<dbReference type="InterPro" id="IPR024788">
    <property type="entry name" value="Malectin-like_Carb-bd_dom"/>
</dbReference>
<dbReference type="PROSITE" id="PS00108">
    <property type="entry name" value="PROTEIN_KINASE_ST"/>
    <property type="match status" value="1"/>
</dbReference>
<evidence type="ECO:0000313" key="7">
    <source>
        <dbReference type="Proteomes" id="UP001497444"/>
    </source>
</evidence>
<comment type="subcellular location">
    <subcellularLocation>
        <location evidence="1">Membrane</location>
        <topology evidence="1">Single-pass membrane protein</topology>
    </subcellularLocation>
</comment>
<dbReference type="InterPro" id="IPR001245">
    <property type="entry name" value="Ser-Thr/Tyr_kinase_cat_dom"/>
</dbReference>
<dbReference type="Pfam" id="PF12799">
    <property type="entry name" value="LRR_4"/>
    <property type="match status" value="1"/>
</dbReference>
<dbReference type="InterPro" id="IPR025875">
    <property type="entry name" value="Leu-rich_rpt_4"/>
</dbReference>
<name>A0ABP0WMD0_9BRYO</name>
<dbReference type="SUPFAM" id="SSF52058">
    <property type="entry name" value="L domain-like"/>
    <property type="match status" value="1"/>
</dbReference>
<protein>
    <recommendedName>
        <fullName evidence="5">Protein kinase domain-containing protein</fullName>
    </recommendedName>
</protein>
<dbReference type="Gene3D" id="2.60.120.430">
    <property type="entry name" value="Galactose-binding lectin"/>
    <property type="match status" value="1"/>
</dbReference>
<dbReference type="Gene3D" id="3.30.200.20">
    <property type="entry name" value="Phosphorylase Kinase, domain 1"/>
    <property type="match status" value="1"/>
</dbReference>
<dbReference type="Gene3D" id="1.10.510.10">
    <property type="entry name" value="Transferase(Phosphotransferase) domain 1"/>
    <property type="match status" value="1"/>
</dbReference>
<evidence type="ECO:0000259" key="5">
    <source>
        <dbReference type="PROSITE" id="PS50011"/>
    </source>
</evidence>
<dbReference type="InterPro" id="IPR011009">
    <property type="entry name" value="Kinase-like_dom_sf"/>
</dbReference>
<keyword evidence="3" id="KW-0677">Repeat</keyword>
<evidence type="ECO:0000256" key="2">
    <source>
        <dbReference type="ARBA" id="ARBA00022614"/>
    </source>
</evidence>
<dbReference type="InterPro" id="IPR008271">
    <property type="entry name" value="Ser/Thr_kinase_AS"/>
</dbReference>
<keyword evidence="7" id="KW-1185">Reference proteome</keyword>
<proteinExistence type="predicted"/>